<dbReference type="PROSITE" id="PS51295">
    <property type="entry name" value="CRM"/>
    <property type="match status" value="3"/>
</dbReference>
<feature type="compositionally biased region" description="Acidic residues" evidence="12">
    <location>
        <begin position="625"/>
        <end position="636"/>
    </location>
</feature>
<feature type="coiled-coil region" evidence="11">
    <location>
        <begin position="1089"/>
        <end position="1116"/>
    </location>
</feature>
<evidence type="ECO:0000256" key="8">
    <source>
        <dbReference type="ARBA" id="ARBA00023187"/>
    </source>
</evidence>
<feature type="region of interest" description="Disordered" evidence="12">
    <location>
        <begin position="415"/>
        <end position="436"/>
    </location>
</feature>
<evidence type="ECO:0000256" key="3">
    <source>
        <dbReference type="ARBA" id="ARBA00022640"/>
    </source>
</evidence>
<reference evidence="14 15" key="1">
    <citation type="submission" date="2021-05" db="EMBL/GenBank/DDBJ databases">
        <title>Genome Assembly of Synthetic Allotetraploid Brassica napus Reveals Homoeologous Exchanges between Subgenomes.</title>
        <authorList>
            <person name="Davis J.T."/>
        </authorList>
    </citation>
    <scope>NUCLEOTIDE SEQUENCE [LARGE SCALE GENOMIC DNA]</scope>
    <source>
        <strain evidence="15">cv. Da-Ae</strain>
        <tissue evidence="14">Seedling</tissue>
    </source>
</reference>
<keyword evidence="8" id="KW-0508">mRNA splicing</keyword>
<evidence type="ECO:0000313" key="15">
    <source>
        <dbReference type="Proteomes" id="UP000824890"/>
    </source>
</evidence>
<accession>A0ABQ8AGI4</accession>
<keyword evidence="3" id="KW-0934">Plastid</keyword>
<evidence type="ECO:0000256" key="4">
    <source>
        <dbReference type="ARBA" id="ARBA00022664"/>
    </source>
</evidence>
<evidence type="ECO:0000256" key="5">
    <source>
        <dbReference type="ARBA" id="ARBA00022737"/>
    </source>
</evidence>
<dbReference type="InterPro" id="IPR045278">
    <property type="entry name" value="CRS1/CFM2/CFM3"/>
</dbReference>
<feature type="region of interest" description="Disordered" evidence="12">
    <location>
        <begin position="36"/>
        <end position="55"/>
    </location>
</feature>
<dbReference type="InterPro" id="IPR001890">
    <property type="entry name" value="RNA-binding_CRM"/>
</dbReference>
<evidence type="ECO:0000256" key="1">
    <source>
        <dbReference type="ARBA" id="ARBA00004229"/>
    </source>
</evidence>
<feature type="compositionally biased region" description="Acidic residues" evidence="12">
    <location>
        <begin position="1278"/>
        <end position="1312"/>
    </location>
</feature>
<dbReference type="Proteomes" id="UP000824890">
    <property type="component" value="Unassembled WGS sequence"/>
</dbReference>
<dbReference type="SMART" id="SM01103">
    <property type="entry name" value="CRS1_YhbY"/>
    <property type="match status" value="3"/>
</dbReference>
<feature type="compositionally biased region" description="Basic and acidic residues" evidence="12">
    <location>
        <begin position="637"/>
        <end position="646"/>
    </location>
</feature>
<dbReference type="Gene3D" id="3.30.110.60">
    <property type="entry name" value="YhbY-like"/>
    <property type="match status" value="3"/>
</dbReference>
<evidence type="ECO:0000259" key="13">
    <source>
        <dbReference type="PROSITE" id="PS51295"/>
    </source>
</evidence>
<protein>
    <recommendedName>
        <fullName evidence="13">CRM domain-containing protein</fullName>
    </recommendedName>
</protein>
<organism evidence="14 15">
    <name type="scientific">Brassica napus</name>
    <name type="common">Rape</name>
    <dbReference type="NCBI Taxonomy" id="3708"/>
    <lineage>
        <taxon>Eukaryota</taxon>
        <taxon>Viridiplantae</taxon>
        <taxon>Streptophyta</taxon>
        <taxon>Embryophyta</taxon>
        <taxon>Tracheophyta</taxon>
        <taxon>Spermatophyta</taxon>
        <taxon>Magnoliopsida</taxon>
        <taxon>eudicotyledons</taxon>
        <taxon>Gunneridae</taxon>
        <taxon>Pentapetalae</taxon>
        <taxon>rosids</taxon>
        <taxon>malvids</taxon>
        <taxon>Brassicales</taxon>
        <taxon>Brassicaceae</taxon>
        <taxon>Brassiceae</taxon>
        <taxon>Brassica</taxon>
    </lineage>
</organism>
<feature type="compositionally biased region" description="Basic and acidic residues" evidence="12">
    <location>
        <begin position="544"/>
        <end position="561"/>
    </location>
</feature>
<keyword evidence="6 10" id="KW-0694">RNA-binding</keyword>
<comment type="subcellular location">
    <subcellularLocation>
        <location evidence="1">Plastid</location>
        <location evidence="1">Chloroplast</location>
    </subcellularLocation>
</comment>
<keyword evidence="9" id="KW-0687">Ribonucleoprotein</keyword>
<gene>
    <name evidence="14" type="ORF">HID58_053987</name>
</gene>
<sequence>MELPPPPPPERSKRLHNFTFPYLRWGHQRSLRCVNLPSSSSSDHGERRKLSIDPICDGKPPKVSTLGNGGGDDAAAVAEAARPWNLRTRRAACNEPTRITHDDGDSEKKEKVKFSVSLLREEIEEDFTSLFGKKPPRRPKKRPRLVQNQIITLFPGLWLAEQVTEGSYVVPEPLSAISLHLSSLFSIIVFVYYLQLRRAQTKIPSTTTSQYLTMSQGFQISSSLSAKPNIMICAESNHQRISFASDLGQSDKAPSLEQQQQPSGGLVRRDTTLLDSSSPDFEFHISRNFDASPADEIFADGMILPFQVTNASSMPKRLYKYELPPIVSTSSSIPPKPLPLPLPQHYSEKGTPGSSANSDSEAEKTSKSFWSFKRSSSLNCDVKNSLICSFPRLTRSNSTGSSVMNSKREMLRDINKHSSQRHGAPRPEADPLSHLSSSCSSPSSVCCSTYQFRPQKQAGKNGGSGGSFGLGSILRVLKDKKTKNNGSMAALLPTNITEMPLRSPFLLTSTSRYSSSPSLHALIFHSLSPKPYRHIVQPFSSLRTSERNNRSHNNRRSDHRNPKPTPPWIDKWPPSSSDEKANERGKLQSSEEESEAKRRYLEKDKGQSSIERIVLRLRNLGLAASDDDEDDDDNGEEDVKKPVTGEERLGDLLKREWVRPDVILAEEEEEEESDDDDVLLPWEKNEEEQLAERNEGDGGVAAVKKRRARAPSLAELTVEDSELRRLRRDGMYLRVRINIPKAGLTQAVMEKIHDTWRKEELVRLKFHEVLARDMKTAHEIVERRTGGMVIWRAGSVMVVYRGRDYQGPSAVSNQMARPEETLFVPDVSSAGDEATNAKDNNQNAHPEIKDPIVKNPIRKESMTEEEAEFNQLLDSLGPRFQEYWGTGVLPVDADLLPPTIPGYKTPFRLLPTGMRSNLTNAEMTNLRKIGKTLPCHFALGRNRNHQGLAAAILKLWEKSLIAKIAVKRGIQNTNNKLMAEEIKTLTGGVLLLRNKYYIVIYRGKDFLPSSVAATLAERQELTKEIQDVEEKVRNRDIEATQPVGDKVPAEAGTLAEFYEAQARWGKEITPDHREKMIEEASRVASARVVKRIQHKLNLAQSKFQRAEKLLSKVEASMIPSGPDYDQEVISEEERIMFRKVGLKMKSYLPLGIRGVFDGVIENMHLHWKHRELVKLISKQKSLAFVEDTARLLEYESGGVLVAIEKVPKGFALIYYRGKNYQRPISLRPRNLLTKAKALKRSIAMQRHEALSQHISELEKTIEQMQNELTAKNPSYNESEWENDDDDDDDEDGEEEEKDDAEDDESDWDEADGESTISSLEEADYPLR</sequence>
<comment type="caution">
    <text evidence="14">The sequence shown here is derived from an EMBL/GenBank/DDBJ whole genome shotgun (WGS) entry which is preliminary data.</text>
</comment>
<feature type="region of interest" description="Disordered" evidence="12">
    <location>
        <begin position="624"/>
        <end position="646"/>
    </location>
</feature>
<keyword evidence="4" id="KW-0507">mRNA processing</keyword>
<feature type="domain" description="CRM" evidence="13">
    <location>
        <begin position="1127"/>
        <end position="1227"/>
    </location>
</feature>
<feature type="region of interest" description="Disordered" evidence="12">
    <location>
        <begin position="249"/>
        <end position="271"/>
    </location>
</feature>
<feature type="compositionally biased region" description="Basic and acidic residues" evidence="12">
    <location>
        <begin position="577"/>
        <end position="586"/>
    </location>
</feature>
<evidence type="ECO:0000256" key="9">
    <source>
        <dbReference type="ARBA" id="ARBA00023274"/>
    </source>
</evidence>
<dbReference type="InterPro" id="IPR035920">
    <property type="entry name" value="YhbY-like_sf"/>
</dbReference>
<dbReference type="InterPro" id="IPR012438">
    <property type="entry name" value="DUF1639"/>
</dbReference>
<evidence type="ECO:0000256" key="11">
    <source>
        <dbReference type="SAM" id="Coils"/>
    </source>
</evidence>
<evidence type="ECO:0000256" key="10">
    <source>
        <dbReference type="PROSITE-ProRule" id="PRU00626"/>
    </source>
</evidence>
<keyword evidence="5" id="KW-0677">Repeat</keyword>
<evidence type="ECO:0000313" key="14">
    <source>
        <dbReference type="EMBL" id="KAH0891558.1"/>
    </source>
</evidence>
<evidence type="ECO:0000256" key="7">
    <source>
        <dbReference type="ARBA" id="ARBA00022946"/>
    </source>
</evidence>
<feature type="region of interest" description="Disordered" evidence="12">
    <location>
        <begin position="539"/>
        <end position="603"/>
    </location>
</feature>
<name>A0ABQ8AGI4_BRANA</name>
<proteinExistence type="predicted"/>
<feature type="domain" description="CRM" evidence="13">
    <location>
        <begin position="716"/>
        <end position="812"/>
    </location>
</feature>
<dbReference type="PANTHER" id="PTHR31846:SF22">
    <property type="entry name" value="CRM DOMAIN-CONTAINING PROTEIN"/>
    <property type="match status" value="1"/>
</dbReference>
<evidence type="ECO:0000256" key="2">
    <source>
        <dbReference type="ARBA" id="ARBA00022528"/>
    </source>
</evidence>
<evidence type="ECO:0000256" key="12">
    <source>
        <dbReference type="SAM" id="MobiDB-lite"/>
    </source>
</evidence>
<dbReference type="SUPFAM" id="SSF75471">
    <property type="entry name" value="YhbY-like"/>
    <property type="match status" value="3"/>
</dbReference>
<keyword evidence="7" id="KW-0809">Transit peptide</keyword>
<feature type="region of interest" description="Disordered" evidence="12">
    <location>
        <begin position="330"/>
        <end position="362"/>
    </location>
</feature>
<dbReference type="Pfam" id="PF01985">
    <property type="entry name" value="CRS1_YhbY"/>
    <property type="match status" value="3"/>
</dbReference>
<feature type="coiled-coil region" evidence="11">
    <location>
        <begin position="1011"/>
        <end position="1038"/>
    </location>
</feature>
<feature type="region of interest" description="Disordered" evidence="12">
    <location>
        <begin position="1270"/>
        <end position="1327"/>
    </location>
</feature>
<dbReference type="Pfam" id="PF07797">
    <property type="entry name" value="DUF1639"/>
    <property type="match status" value="1"/>
</dbReference>
<evidence type="ECO:0000256" key="6">
    <source>
        <dbReference type="ARBA" id="ARBA00022884"/>
    </source>
</evidence>
<dbReference type="PANTHER" id="PTHR31846">
    <property type="entry name" value="CRS1 / YHBY (CRM) DOMAIN-CONTAINING PROTEIN"/>
    <property type="match status" value="1"/>
</dbReference>
<feature type="domain" description="CRM" evidence="13">
    <location>
        <begin position="916"/>
        <end position="1013"/>
    </location>
</feature>
<keyword evidence="2" id="KW-0150">Chloroplast</keyword>
<dbReference type="EMBL" id="JAGKQM010000013">
    <property type="protein sequence ID" value="KAH0891558.1"/>
    <property type="molecule type" value="Genomic_DNA"/>
</dbReference>
<keyword evidence="15" id="KW-1185">Reference proteome</keyword>
<keyword evidence="11" id="KW-0175">Coiled coil</keyword>